<evidence type="ECO:0000256" key="10">
    <source>
        <dbReference type="ARBA" id="ARBA00023242"/>
    </source>
</evidence>
<feature type="region of interest" description="Disordered" evidence="14">
    <location>
        <begin position="335"/>
        <end position="421"/>
    </location>
</feature>
<feature type="compositionally biased region" description="Polar residues" evidence="14">
    <location>
        <begin position="343"/>
        <end position="365"/>
    </location>
</feature>
<evidence type="ECO:0000256" key="7">
    <source>
        <dbReference type="ARBA" id="ARBA00023054"/>
    </source>
</evidence>
<proteinExistence type="inferred from homology"/>
<dbReference type="PANTHER" id="PTHR18843:SF6">
    <property type="entry name" value="TORSIN-1A-INTERACTING PROTEIN 1"/>
    <property type="match status" value="1"/>
</dbReference>
<keyword evidence="5" id="KW-0832">Ubl conjugation</keyword>
<dbReference type="PANTHER" id="PTHR18843">
    <property type="entry name" value="TORSIN-1A-INTERACTING PROTEIN"/>
    <property type="match status" value="1"/>
</dbReference>
<evidence type="ECO:0000256" key="6">
    <source>
        <dbReference type="ARBA" id="ARBA00022989"/>
    </source>
</evidence>
<feature type="compositionally biased region" description="Basic and acidic residues" evidence="14">
    <location>
        <begin position="251"/>
        <end position="260"/>
    </location>
</feature>
<evidence type="ECO:0000256" key="5">
    <source>
        <dbReference type="ARBA" id="ARBA00022843"/>
    </source>
</evidence>
<keyword evidence="9" id="KW-0325">Glycoprotein</keyword>
<evidence type="ECO:0000256" key="11">
    <source>
        <dbReference type="ARBA" id="ARBA00037580"/>
    </source>
</evidence>
<protein>
    <recommendedName>
        <fullName evidence="13">Torsin-1A-interacting protein 1</fullName>
    </recommendedName>
</protein>
<organism evidence="17 18">
    <name type="scientific">Papio anubis</name>
    <name type="common">Olive baboon</name>
    <dbReference type="NCBI Taxonomy" id="9555"/>
    <lineage>
        <taxon>Eukaryota</taxon>
        <taxon>Metazoa</taxon>
        <taxon>Chordata</taxon>
        <taxon>Craniata</taxon>
        <taxon>Vertebrata</taxon>
        <taxon>Euteleostomi</taxon>
        <taxon>Mammalia</taxon>
        <taxon>Eutheria</taxon>
        <taxon>Euarchontoglires</taxon>
        <taxon>Primates</taxon>
        <taxon>Haplorrhini</taxon>
        <taxon>Catarrhini</taxon>
        <taxon>Cercopithecidae</taxon>
        <taxon>Cercopithecinae</taxon>
        <taxon>Papio</taxon>
    </lineage>
</organism>
<feature type="compositionally biased region" description="Polar residues" evidence="14">
    <location>
        <begin position="403"/>
        <end position="421"/>
    </location>
</feature>
<evidence type="ECO:0000256" key="1">
    <source>
        <dbReference type="ARBA" id="ARBA00007860"/>
    </source>
</evidence>
<sequence>MQAKLATSGSTWDRQFALPPFRRPHPSFTEGRRQRRPPPPSPPLWCLQPGGGSDPQQLTQLRHCLFHSPQDTPWAQRQVCYTAATTQAAAPATRNCLPDHSDHRLTHPRSHCRHQQENLGSRKPSSRSTKATSTTMAGEGPRTEAVREGWGVYVTPRAPIREGRGRLAPQNGGSSDAPAYATPLSRQGRREVRFSEEPPEVYGDFEPLVAKERSPVGKRSRLEEFRPDSAKEEVRESAYYLRSRQRRRLPRLQEAEEMQTRRATRLQQQYSQQPPLQPSPVTTRRGLRDCHSSEEDEPSSETDLSQTISKKTVRSIQEAPAVSEDLAISLCRPPLRYPRSDLTYKTNENTKMSELEATSVQQKVNFSEEGETEEDDQDSSQSSVTTVKARSRDSDESGDKATRSSSQYTESFWQSSQTVTGQPQNASFGKRNCWWLFPLIAALASGSFWFFSTPEVETTAVQEFQNQMNQLKNKYQGQDEKLWKRSQIFLEKHLNSSHPRSQPAILLLTAARDAEEALRCLSEQIADAYSSFRSVRAIRIDGTDKATQDSDTVKLEVDQELSNGFKNGQNAAVVHRFESLPAGSTLIFYKYCDHENAAFKDVALVLTVLLEEETLGTSLGLKEVEEKVRDFLKVKFTNSNTPNSYNHMDPDKLNGLWSRISHLVLPVQPENALERGICL</sequence>
<reference evidence="17" key="3">
    <citation type="submission" date="2025-09" db="UniProtKB">
        <authorList>
            <consortium name="Ensembl"/>
        </authorList>
    </citation>
    <scope>IDENTIFICATION</scope>
</reference>
<evidence type="ECO:0000259" key="16">
    <source>
        <dbReference type="Pfam" id="PF20443"/>
    </source>
</evidence>
<dbReference type="Pfam" id="PF20443">
    <property type="entry name" value="LAP1_N"/>
    <property type="match status" value="1"/>
</dbReference>
<keyword evidence="4" id="KW-0812">Transmembrane</keyword>
<evidence type="ECO:0000256" key="9">
    <source>
        <dbReference type="ARBA" id="ARBA00023180"/>
    </source>
</evidence>
<evidence type="ECO:0000256" key="8">
    <source>
        <dbReference type="ARBA" id="ARBA00023136"/>
    </source>
</evidence>
<evidence type="ECO:0000313" key="17">
    <source>
        <dbReference type="Ensembl" id="ENSPANP00000055873.1"/>
    </source>
</evidence>
<keyword evidence="10" id="KW-0539">Nucleus</keyword>
<evidence type="ECO:0000256" key="3">
    <source>
        <dbReference type="ARBA" id="ARBA00022553"/>
    </source>
</evidence>
<feature type="compositionally biased region" description="Basic and acidic residues" evidence="14">
    <location>
        <begin position="390"/>
        <end position="402"/>
    </location>
</feature>
<keyword evidence="8" id="KW-0472">Membrane</keyword>
<evidence type="ECO:0000256" key="2">
    <source>
        <dbReference type="ARBA" id="ARBA00022499"/>
    </source>
</evidence>
<dbReference type="GeneTree" id="ENSGT00390000012166"/>
<dbReference type="Gene3D" id="3.40.50.12190">
    <property type="match status" value="1"/>
</dbReference>
<keyword evidence="18" id="KW-1185">Reference proteome</keyword>
<reference evidence="17 18" key="1">
    <citation type="submission" date="2012-03" db="EMBL/GenBank/DDBJ databases">
        <title>Whole Genome Assembly of Papio anubis.</title>
        <authorList>
            <person name="Liu Y.L."/>
            <person name="Abraham K.A."/>
            <person name="Akbar H.A."/>
            <person name="Ali S.A."/>
            <person name="Anosike U.A."/>
            <person name="Aqrawi P.A."/>
            <person name="Arias F.A."/>
            <person name="Attaway T.A."/>
            <person name="Awwad R.A."/>
            <person name="Babu C.B."/>
            <person name="Bandaranaike D.B."/>
            <person name="Battles P.B."/>
            <person name="Bell A.B."/>
            <person name="Beltran B.B."/>
            <person name="Berhane-Mersha D.B."/>
            <person name="Bess C.B."/>
            <person name="Bickham C.B."/>
            <person name="Bolden T.B."/>
            <person name="Carter K.C."/>
            <person name="Chau D.C."/>
            <person name="Chavez A.C."/>
            <person name="Clerc-Blankenburg K.C."/>
            <person name="Coyle M.C."/>
            <person name="Dao M.D."/>
            <person name="Davila M.L.D."/>
            <person name="Davy-Carroll L.D."/>
            <person name="Denson S.D."/>
            <person name="Dinh H.D."/>
            <person name="Fernandez S.F."/>
            <person name="Fernando P.F."/>
            <person name="Forbes L.F."/>
            <person name="Francis C.F."/>
            <person name="Francisco L.F."/>
            <person name="Fu Q.F."/>
            <person name="Garcia-Iii R.G."/>
            <person name="Garrett T.G."/>
            <person name="Gross S.G."/>
            <person name="Gubbala S.G."/>
            <person name="Hirani K.H."/>
            <person name="Hogues M.H."/>
            <person name="Hollins B.H."/>
            <person name="Jackson L.J."/>
            <person name="Javaid M.J."/>
            <person name="Jhangiani S.J."/>
            <person name="Johnson A.J."/>
            <person name="Johnson B.J."/>
            <person name="Jones J.J."/>
            <person name="Joshi V.J."/>
            <person name="Kalu J.K."/>
            <person name="Khan N.K."/>
            <person name="Korchina V.K."/>
            <person name="Kovar C.K."/>
            <person name="Lago L.L."/>
            <person name="Lara F.L."/>
            <person name="Le T.-K.L."/>
            <person name="Lee S.L."/>
            <person name="Legall-Iii F.L."/>
            <person name="Lemon S.L."/>
            <person name="Liu J.L."/>
            <person name="Liu Y.-S.L."/>
            <person name="Liyanage D.L."/>
            <person name="Lopez J.L."/>
            <person name="Lorensuhewa L.L."/>
            <person name="Mata R.M."/>
            <person name="Mathew T.M."/>
            <person name="Mercado C.M."/>
            <person name="Mercado I.M."/>
            <person name="Morales K.M."/>
            <person name="Morgan M.M."/>
            <person name="Munidasa M.M."/>
            <person name="Ngo D.N."/>
            <person name="Nguyen L.N."/>
            <person name="Nguyen T.N."/>
            <person name="Nguyen N.N."/>
            <person name="Obregon M.O."/>
            <person name="Okwuonu G.O."/>
            <person name="Ongeri F.O."/>
            <person name="Onwere C.O."/>
            <person name="Osifeso I.O."/>
            <person name="Parra A.P."/>
            <person name="Patil S.P."/>
            <person name="Perez A.P."/>
            <person name="Perez Y.P."/>
            <person name="Pham C.P."/>
            <person name="Pu L.-L.P."/>
            <person name="Puazo M.P."/>
            <person name="Quiroz J.Q."/>
            <person name="Rouhana J.R."/>
            <person name="Ruiz M.R."/>
            <person name="Ruiz S.-J.R."/>
            <person name="Saada N.S."/>
            <person name="Santibanez J.S."/>
            <person name="Scheel M.S."/>
            <person name="Schneider B.S."/>
            <person name="Simmons D.S."/>
            <person name="Sisson I.S."/>
            <person name="Tang L.-Y.T."/>
            <person name="Thornton R.T."/>
            <person name="Tisius J.T."/>
            <person name="Toledanes G.T."/>
            <person name="Trejos Z.T."/>
            <person name="Usmani K.U."/>
            <person name="Varghese R.V."/>
            <person name="Vattathil S.V."/>
            <person name="Vee V.V."/>
            <person name="Walker D.W."/>
            <person name="Weissenberger G.W."/>
            <person name="White C.W."/>
            <person name="Williams A.W."/>
            <person name="Woodworth J.W."/>
            <person name="Wright R.W."/>
            <person name="Zhu Y.Z."/>
            <person name="Han Y.H."/>
            <person name="Newsham I.N."/>
            <person name="Nazareth L.N."/>
            <person name="Worley K.W."/>
            <person name="Muzny D.M."/>
            <person name="Rogers J.R."/>
            <person name="Gibbs R.G."/>
        </authorList>
    </citation>
    <scope>NUCLEOTIDE SEQUENCE [LARGE SCALE GENOMIC DNA]</scope>
</reference>
<dbReference type="FunFam" id="3.40.50.12190:FF:000001">
    <property type="entry name" value="torsin-1A-interacting protein 1 isoform X1"/>
    <property type="match status" value="1"/>
</dbReference>
<feature type="compositionally biased region" description="Basic and acidic residues" evidence="14">
    <location>
        <begin position="209"/>
        <end position="234"/>
    </location>
</feature>
<dbReference type="GO" id="GO:0071763">
    <property type="term" value="P:nuclear membrane organization"/>
    <property type="evidence" value="ECO:0007669"/>
    <property type="project" value="TreeGrafter"/>
</dbReference>
<feature type="compositionally biased region" description="Polar residues" evidence="14">
    <location>
        <begin position="1"/>
        <end position="13"/>
    </location>
</feature>
<dbReference type="InterPro" id="IPR046753">
    <property type="entry name" value="TOIP1/2_C"/>
</dbReference>
<dbReference type="AlphaFoldDB" id="A0A8I5R1F1"/>
<evidence type="ECO:0000256" key="14">
    <source>
        <dbReference type="SAM" id="MobiDB-lite"/>
    </source>
</evidence>
<feature type="region of interest" description="Disordered" evidence="14">
    <location>
        <begin position="1"/>
        <end position="54"/>
    </location>
</feature>
<evidence type="ECO:0000313" key="18">
    <source>
        <dbReference type="Proteomes" id="UP000028761"/>
    </source>
</evidence>
<feature type="region of interest" description="Disordered" evidence="14">
    <location>
        <begin position="251"/>
        <end position="309"/>
    </location>
</feature>
<dbReference type="GO" id="GO:0001671">
    <property type="term" value="F:ATPase activator activity"/>
    <property type="evidence" value="ECO:0007669"/>
    <property type="project" value="InterPro"/>
</dbReference>
<feature type="compositionally biased region" description="Polar residues" evidence="14">
    <location>
        <begin position="126"/>
        <end position="136"/>
    </location>
</feature>
<comment type="subcellular location">
    <subcellularLocation>
        <location evidence="12">Nucleus inner membrane</location>
        <topology evidence="12">Single-pass membrane protein</topology>
    </subcellularLocation>
</comment>
<dbReference type="InterPro" id="IPR046754">
    <property type="entry name" value="TOIP1/2_N"/>
</dbReference>
<evidence type="ECO:0000256" key="12">
    <source>
        <dbReference type="ARBA" id="ARBA00037876"/>
    </source>
</evidence>
<comment type="function">
    <text evidence="11">Required for nuclear membrane integrity. Induces TOR1A and TOR1B ATPase activity and is required for their location on the nuclear membrane. Binds to A- and B-type lamins. Possible role in membrane attachment and assembly of the nuclear lamina.</text>
</comment>
<dbReference type="InterPro" id="IPR008662">
    <property type="entry name" value="TOIP1/2"/>
</dbReference>
<reference evidence="17" key="2">
    <citation type="submission" date="2025-08" db="UniProtKB">
        <authorList>
            <consortium name="Ensembl"/>
        </authorList>
    </citation>
    <scope>IDENTIFICATION</scope>
</reference>
<dbReference type="InterPro" id="IPR038599">
    <property type="entry name" value="LAP1C-like_C_sf"/>
</dbReference>
<feature type="region of interest" description="Disordered" evidence="14">
    <location>
        <begin position="89"/>
        <end position="142"/>
    </location>
</feature>
<accession>A0A8I5R1F1</accession>
<dbReference type="GO" id="GO:0005637">
    <property type="term" value="C:nuclear inner membrane"/>
    <property type="evidence" value="ECO:0007669"/>
    <property type="project" value="UniProtKB-SubCell"/>
</dbReference>
<feature type="domain" description="Torsin-1A-interacting protein 1/2 N-terminal" evidence="16">
    <location>
        <begin position="282"/>
        <end position="418"/>
    </location>
</feature>
<feature type="domain" description="Torsin-1A-interacting protein 1/2 AAA+ activator" evidence="15">
    <location>
        <begin position="450"/>
        <end position="679"/>
    </location>
</feature>
<keyword evidence="3" id="KW-0597">Phosphoprotein</keyword>
<dbReference type="Ensembl" id="ENSPANT00000075635.1">
    <property type="protein sequence ID" value="ENSPANP00000055873.1"/>
    <property type="gene ID" value="ENSPANG00000010531.3"/>
</dbReference>
<name>A0A8I5R1F1_PAPAN</name>
<dbReference type="GO" id="GO:0051117">
    <property type="term" value="F:ATPase binding"/>
    <property type="evidence" value="ECO:0007669"/>
    <property type="project" value="UniProtKB-ARBA"/>
</dbReference>
<keyword evidence="6" id="KW-1133">Transmembrane helix</keyword>
<keyword evidence="2" id="KW-1017">Isopeptide bond</keyword>
<dbReference type="Proteomes" id="UP000028761">
    <property type="component" value="Chromosome 1"/>
</dbReference>
<evidence type="ECO:0000259" key="15">
    <source>
        <dbReference type="Pfam" id="PF05609"/>
    </source>
</evidence>
<feature type="region of interest" description="Disordered" evidence="14">
    <location>
        <begin position="161"/>
        <end position="234"/>
    </location>
</feature>
<feature type="compositionally biased region" description="Acidic residues" evidence="14">
    <location>
        <begin position="368"/>
        <end position="378"/>
    </location>
</feature>
<gene>
    <name evidence="17" type="primary">TOR1AIP1</name>
</gene>
<evidence type="ECO:0000256" key="4">
    <source>
        <dbReference type="ARBA" id="ARBA00022692"/>
    </source>
</evidence>
<comment type="similarity">
    <text evidence="1">Belongs to the TOR1AIP family.</text>
</comment>
<keyword evidence="7" id="KW-0175">Coiled coil</keyword>
<evidence type="ECO:0000256" key="13">
    <source>
        <dbReference type="ARBA" id="ARBA00040724"/>
    </source>
</evidence>
<dbReference type="Pfam" id="PF05609">
    <property type="entry name" value="LAP1_C"/>
    <property type="match status" value="1"/>
</dbReference>